<name>A0A4T0VTX8_9PEZI</name>
<dbReference type="AlphaFoldDB" id="A0A4T0VTX8"/>
<evidence type="ECO:0000256" key="1">
    <source>
        <dbReference type="SAM" id="MobiDB-lite"/>
    </source>
</evidence>
<dbReference type="OrthoDB" id="4267316at2759"/>
<reference evidence="2 3" key="1">
    <citation type="journal article" date="2019" name="Genome Biol. Evol.">
        <title>Genomic Plasticity Mediated by Transposable Elements in the Plant Pathogenic Fungus Colletotrichum higginsianum.</title>
        <authorList>
            <person name="Tsushima A."/>
            <person name="Gan P."/>
            <person name="Kumakura N."/>
            <person name="Narusaka M."/>
            <person name="Takano Y."/>
            <person name="Narusaka Y."/>
            <person name="Shirasu K."/>
        </authorList>
    </citation>
    <scope>NUCLEOTIDE SEQUENCE [LARGE SCALE GENOMIC DNA]</scope>
    <source>
        <strain evidence="2 3">MAFF305635-RFP</strain>
    </source>
</reference>
<dbReference type="Proteomes" id="UP000305883">
    <property type="component" value="Unassembled WGS sequence"/>
</dbReference>
<protein>
    <recommendedName>
        <fullName evidence="4">Protein kinase domain-containing protein</fullName>
    </recommendedName>
</protein>
<dbReference type="EMBL" id="MWPZ01000006">
    <property type="protein sequence ID" value="TIC95786.1"/>
    <property type="molecule type" value="Genomic_DNA"/>
</dbReference>
<gene>
    <name evidence="2" type="ORF">CH35J_008765</name>
</gene>
<sequence>MAEDASIPSDHESLYSPGATLWLTPHVPPKPYGLSYYPAPHNLTTDEMGPPKEDSGLSQMDRAFKYPPHDFDETKQSDDNGRVQLEVVAVLAGGVGMAYSRGPQKLKCKVLKTPSPDPEKREYEPLNVGDLVVAKVHDPLFYPRVGDGFDILYKLTTRADMGLSDETGAYKQLFEKGITGYPHLAPQYYGTWTAGVKSTNPKFRGRTRHVGIVLIEYVDGVSLDQLFVRNSQCIAVPRPGPVKVSSTSDPVELTLEFRLETMAQLLSGCCRQYHDGVTHCVIEPENIIISIRKENQQPRVALVGNTAGLVDHLMSKPTRAYARFAHPPHPYFRFSIFRLETFLGWIPAEWKRGKSRHTPGLFKWYFETFGMPDSDRFTCFRRLKEPRDKPAPQHDYSLEEAFGAMDIESMN</sequence>
<proteinExistence type="predicted"/>
<accession>A0A4T0VTX8</accession>
<evidence type="ECO:0000313" key="2">
    <source>
        <dbReference type="EMBL" id="TIC95786.1"/>
    </source>
</evidence>
<feature type="region of interest" description="Disordered" evidence="1">
    <location>
        <begin position="1"/>
        <end position="20"/>
    </location>
</feature>
<dbReference type="InterPro" id="IPR011009">
    <property type="entry name" value="Kinase-like_dom_sf"/>
</dbReference>
<evidence type="ECO:0000313" key="3">
    <source>
        <dbReference type="Proteomes" id="UP000305883"/>
    </source>
</evidence>
<dbReference type="SUPFAM" id="SSF56112">
    <property type="entry name" value="Protein kinase-like (PK-like)"/>
    <property type="match status" value="1"/>
</dbReference>
<evidence type="ECO:0008006" key="4">
    <source>
        <dbReference type="Google" id="ProtNLM"/>
    </source>
</evidence>
<comment type="caution">
    <text evidence="2">The sequence shown here is derived from an EMBL/GenBank/DDBJ whole genome shotgun (WGS) entry which is preliminary data.</text>
</comment>
<organism evidence="2 3">
    <name type="scientific">Colletotrichum higginsianum</name>
    <dbReference type="NCBI Taxonomy" id="80884"/>
    <lineage>
        <taxon>Eukaryota</taxon>
        <taxon>Fungi</taxon>
        <taxon>Dikarya</taxon>
        <taxon>Ascomycota</taxon>
        <taxon>Pezizomycotina</taxon>
        <taxon>Sordariomycetes</taxon>
        <taxon>Hypocreomycetidae</taxon>
        <taxon>Glomerellales</taxon>
        <taxon>Glomerellaceae</taxon>
        <taxon>Colletotrichum</taxon>
        <taxon>Colletotrichum destructivum species complex</taxon>
    </lineage>
</organism>